<keyword evidence="2" id="KW-1185">Reference proteome</keyword>
<reference evidence="1 2" key="1">
    <citation type="journal article" date="2015" name="Sci. Rep.">
        <title>The power of single molecule real-time sequencing technology in the de novo assembly of a eukaryotic genome.</title>
        <authorList>
            <person name="Sakai H."/>
            <person name="Naito K."/>
            <person name="Ogiso-Tanaka E."/>
            <person name="Takahashi Y."/>
            <person name="Iseki K."/>
            <person name="Muto C."/>
            <person name="Satou K."/>
            <person name="Teruya K."/>
            <person name="Shiroma A."/>
            <person name="Shimoji M."/>
            <person name="Hirano T."/>
            <person name="Itoh T."/>
            <person name="Kaga A."/>
            <person name="Tomooka N."/>
        </authorList>
    </citation>
    <scope>NUCLEOTIDE SEQUENCE [LARGE SCALE GENOMIC DNA]</scope>
    <source>
        <strain evidence="2">cv. Shumari</strain>
    </source>
</reference>
<organism evidence="1 2">
    <name type="scientific">Vigna angularis var. angularis</name>
    <dbReference type="NCBI Taxonomy" id="157739"/>
    <lineage>
        <taxon>Eukaryota</taxon>
        <taxon>Viridiplantae</taxon>
        <taxon>Streptophyta</taxon>
        <taxon>Embryophyta</taxon>
        <taxon>Tracheophyta</taxon>
        <taxon>Spermatophyta</taxon>
        <taxon>Magnoliopsida</taxon>
        <taxon>eudicotyledons</taxon>
        <taxon>Gunneridae</taxon>
        <taxon>Pentapetalae</taxon>
        <taxon>rosids</taxon>
        <taxon>fabids</taxon>
        <taxon>Fabales</taxon>
        <taxon>Fabaceae</taxon>
        <taxon>Papilionoideae</taxon>
        <taxon>50 kb inversion clade</taxon>
        <taxon>NPAAA clade</taxon>
        <taxon>indigoferoid/millettioid clade</taxon>
        <taxon>Phaseoleae</taxon>
        <taxon>Vigna</taxon>
    </lineage>
</organism>
<name>A0A0S3SC34_PHAAN</name>
<protein>
    <submittedName>
        <fullName evidence="1">Uncharacterized protein</fullName>
    </submittedName>
</protein>
<sequence>MPPVLPHTLEVAIMLPRREGAITLAACFIPRKTPTKLTLITSWKSDILLCIMLGFHTPMIPALLCMMSSFPNLETAVSTARSM</sequence>
<dbReference type="EMBL" id="AP015039">
    <property type="protein sequence ID" value="BAT90362.1"/>
    <property type="molecule type" value="Genomic_DNA"/>
</dbReference>
<evidence type="ECO:0000313" key="1">
    <source>
        <dbReference type="EMBL" id="BAT90362.1"/>
    </source>
</evidence>
<dbReference type="AlphaFoldDB" id="A0A0S3SC34"/>
<gene>
    <name evidence="1" type="primary">Vigan.06G159400</name>
    <name evidence="1" type="ORF">VIGAN_06159400</name>
</gene>
<dbReference type="Proteomes" id="UP000291084">
    <property type="component" value="Chromosome 6"/>
</dbReference>
<evidence type="ECO:0000313" key="2">
    <source>
        <dbReference type="Proteomes" id="UP000291084"/>
    </source>
</evidence>
<proteinExistence type="predicted"/>
<accession>A0A0S3SC34</accession>